<dbReference type="PRINTS" id="PR00368">
    <property type="entry name" value="FADPNR"/>
</dbReference>
<evidence type="ECO:0000256" key="5">
    <source>
        <dbReference type="ARBA" id="ARBA00023027"/>
    </source>
</evidence>
<keyword evidence="2" id="KW-0285">Flavoprotein</keyword>
<dbReference type="AlphaFoldDB" id="A0A5P1UVR7"/>
<keyword evidence="4" id="KW-0560">Oxidoreductase</keyword>
<dbReference type="RefSeq" id="WP_150026427.1">
    <property type="nucleotide sequence ID" value="NZ_CP043909.1"/>
</dbReference>
<dbReference type="GO" id="GO:0003954">
    <property type="term" value="F:NADH dehydrogenase activity"/>
    <property type="evidence" value="ECO:0007669"/>
    <property type="project" value="InterPro"/>
</dbReference>
<dbReference type="InterPro" id="IPR023753">
    <property type="entry name" value="FAD/NAD-binding_dom"/>
</dbReference>
<protein>
    <submittedName>
        <fullName evidence="7">NAD(P)/FAD-dependent oxidoreductase</fullName>
    </submittedName>
</protein>
<proteinExistence type="inferred from homology"/>
<feature type="domain" description="FAD/NAD(P)-binding" evidence="6">
    <location>
        <begin position="3"/>
        <end position="335"/>
    </location>
</feature>
<keyword evidence="8" id="KW-1185">Reference proteome</keyword>
<dbReference type="EMBL" id="CP043909">
    <property type="protein sequence ID" value="QER40223.1"/>
    <property type="molecule type" value="Genomic_DNA"/>
</dbReference>
<evidence type="ECO:0000256" key="3">
    <source>
        <dbReference type="ARBA" id="ARBA00022827"/>
    </source>
</evidence>
<dbReference type="Gene3D" id="3.50.50.100">
    <property type="match status" value="1"/>
</dbReference>
<dbReference type="Pfam" id="PF07992">
    <property type="entry name" value="Pyr_redox_2"/>
    <property type="match status" value="1"/>
</dbReference>
<evidence type="ECO:0000256" key="1">
    <source>
        <dbReference type="ARBA" id="ARBA00005272"/>
    </source>
</evidence>
<dbReference type="InterPro" id="IPR036188">
    <property type="entry name" value="FAD/NAD-bd_sf"/>
</dbReference>
<comment type="similarity">
    <text evidence="1">Belongs to the NADH dehydrogenase family.</text>
</comment>
<dbReference type="Proteomes" id="UP000325177">
    <property type="component" value="Chromosome"/>
</dbReference>
<evidence type="ECO:0000259" key="6">
    <source>
        <dbReference type="Pfam" id="PF07992"/>
    </source>
</evidence>
<dbReference type="SUPFAM" id="SSF51905">
    <property type="entry name" value="FAD/NAD(P)-binding domain"/>
    <property type="match status" value="2"/>
</dbReference>
<evidence type="ECO:0000256" key="2">
    <source>
        <dbReference type="ARBA" id="ARBA00022630"/>
    </source>
</evidence>
<evidence type="ECO:0000256" key="4">
    <source>
        <dbReference type="ARBA" id="ARBA00023002"/>
    </source>
</evidence>
<dbReference type="PANTHER" id="PTHR43706:SF9">
    <property type="entry name" value="TYPE II NADH:QUINONE OXIDOREDUCTASE"/>
    <property type="match status" value="1"/>
</dbReference>
<accession>A0A5P1UVR7</accession>
<dbReference type="GO" id="GO:0008137">
    <property type="term" value="F:NADH dehydrogenase (ubiquinone) activity"/>
    <property type="evidence" value="ECO:0007669"/>
    <property type="project" value="TreeGrafter"/>
</dbReference>
<evidence type="ECO:0000313" key="8">
    <source>
        <dbReference type="Proteomes" id="UP000325177"/>
    </source>
</evidence>
<dbReference type="PRINTS" id="PR00411">
    <property type="entry name" value="PNDRDTASEI"/>
</dbReference>
<sequence>MHRIIVVGGGAGGLELMTKLADTFHKSKEVSLLLVDKNLTHVWKPLLHEVASSTLNINDNEVNYIMHSYEHGYNFTQGSLADIDKNKKNIHVEITSTIDPNIKKIEELSYDTLILSLGSRSNDFNTPGVKENCYFLDTKSEAESIYKYIFSTYLDIRNKFIDLSQTYNVAIVGGGATGVELITELVHLKETLAKSYFKETQQLSIQFILIDASDRILSALSEDISNEAEKVLSQMGVQILKNHRVSKVDKENIYFPDGSKISADLKIWTAGIKATEAIEQLDGFEKDNIGRLKVYATLQTYTDPNIFALGDCAHCQLDAKKPPLGARAQVASQQAEFLAQALEQRLIGKPLPLFKFSDKGSIISLSQDHAVGEVFSNLNIYGTFARKAYEALYRIHQINIHGVKNTYRMSQKDSITKNLLKKVF</sequence>
<organism evidence="7 8">
    <name type="scientific">Acinetobacter suaedae</name>
    <dbReference type="NCBI Taxonomy" id="2609668"/>
    <lineage>
        <taxon>Bacteria</taxon>
        <taxon>Pseudomonadati</taxon>
        <taxon>Pseudomonadota</taxon>
        <taxon>Gammaproteobacteria</taxon>
        <taxon>Moraxellales</taxon>
        <taxon>Moraxellaceae</taxon>
        <taxon>Acinetobacter</taxon>
    </lineage>
</organism>
<dbReference type="KEGG" id="asue:F2A31_11100"/>
<gene>
    <name evidence="7" type="ORF">F2A31_11100</name>
</gene>
<keyword evidence="3" id="KW-0274">FAD</keyword>
<evidence type="ECO:0000313" key="7">
    <source>
        <dbReference type="EMBL" id="QER40223.1"/>
    </source>
</evidence>
<dbReference type="PANTHER" id="PTHR43706">
    <property type="entry name" value="NADH DEHYDROGENASE"/>
    <property type="match status" value="1"/>
</dbReference>
<reference evidence="7 8" key="1">
    <citation type="submission" date="2019-09" db="EMBL/GenBank/DDBJ databases">
        <title>Acinetobacter sp. C16S1 isolated from saline soil.</title>
        <authorList>
            <person name="Xu L."/>
            <person name="Sun J.-Q."/>
        </authorList>
    </citation>
    <scope>NUCLEOTIDE SEQUENCE [LARGE SCALE GENOMIC DNA]</scope>
    <source>
        <strain evidence="7 8">C16S1</strain>
    </source>
</reference>
<keyword evidence="5" id="KW-0520">NAD</keyword>
<name>A0A5P1UVR7_9GAMM</name>
<dbReference type="InterPro" id="IPR045024">
    <property type="entry name" value="NDH-2"/>
</dbReference>